<reference evidence="1" key="1">
    <citation type="submission" date="2021-02" db="EMBL/GenBank/DDBJ databases">
        <authorList>
            <person name="Nowell W R."/>
        </authorList>
    </citation>
    <scope>NUCLEOTIDE SEQUENCE</scope>
</reference>
<keyword evidence="3" id="KW-1185">Reference proteome</keyword>
<sequence>MSACHFFNKQFYYHKLDTDALPSIRESDTLDSYTHIRRARVAPAELMLQHISSNKLDFDYLSDDDLSLLLTAVLSWMRSSYTAHGIHKSLNKFTELIIGQSVFALRYCLKSCINSVSLHPCIVISTLFLQIPVVSTTKLYVFQLIPLPFIFNHEMYAYSSLPKTIGINAIDNTLLL</sequence>
<name>A0A815IXP0_ADIRI</name>
<dbReference type="EMBL" id="CAJNOR010012506">
    <property type="protein sequence ID" value="CAF1668046.1"/>
    <property type="molecule type" value="Genomic_DNA"/>
</dbReference>
<evidence type="ECO:0000313" key="1">
    <source>
        <dbReference type="EMBL" id="CAF1374809.1"/>
    </source>
</evidence>
<evidence type="ECO:0000313" key="4">
    <source>
        <dbReference type="Proteomes" id="UP000663852"/>
    </source>
</evidence>
<organism evidence="1 4">
    <name type="scientific">Adineta ricciae</name>
    <name type="common">Rotifer</name>
    <dbReference type="NCBI Taxonomy" id="249248"/>
    <lineage>
        <taxon>Eukaryota</taxon>
        <taxon>Metazoa</taxon>
        <taxon>Spiralia</taxon>
        <taxon>Gnathifera</taxon>
        <taxon>Rotifera</taxon>
        <taxon>Eurotatoria</taxon>
        <taxon>Bdelloidea</taxon>
        <taxon>Adinetida</taxon>
        <taxon>Adinetidae</taxon>
        <taxon>Adineta</taxon>
    </lineage>
</organism>
<proteinExistence type="predicted"/>
<dbReference type="EMBL" id="CAJNOJ010000292">
    <property type="protein sequence ID" value="CAF1374809.1"/>
    <property type="molecule type" value="Genomic_DNA"/>
</dbReference>
<evidence type="ECO:0000313" key="3">
    <source>
        <dbReference type="Proteomes" id="UP000663828"/>
    </source>
</evidence>
<evidence type="ECO:0000313" key="2">
    <source>
        <dbReference type="EMBL" id="CAF1668046.1"/>
    </source>
</evidence>
<dbReference type="Proteomes" id="UP000663828">
    <property type="component" value="Unassembled WGS sequence"/>
</dbReference>
<dbReference type="OrthoDB" id="10560821at2759"/>
<accession>A0A815IXP0</accession>
<dbReference type="Proteomes" id="UP000663852">
    <property type="component" value="Unassembled WGS sequence"/>
</dbReference>
<protein>
    <submittedName>
        <fullName evidence="1">Uncharacterized protein</fullName>
    </submittedName>
</protein>
<gene>
    <name evidence="1" type="ORF">EDS130_LOCUS34586</name>
    <name evidence="2" type="ORF">XAT740_LOCUS58153</name>
</gene>
<comment type="caution">
    <text evidence="1">The sequence shown here is derived from an EMBL/GenBank/DDBJ whole genome shotgun (WGS) entry which is preliminary data.</text>
</comment>
<dbReference type="AlphaFoldDB" id="A0A815IXP0"/>